<dbReference type="AlphaFoldDB" id="A0A673W915"/>
<evidence type="ECO:0000259" key="4">
    <source>
        <dbReference type="PROSITE" id="PS50097"/>
    </source>
</evidence>
<name>A0A673W915_SALTR</name>
<gene>
    <name evidence="5" type="primary">IVNS1ABP</name>
    <name evidence="5" type="synonym">LOC115192193</name>
</gene>
<keyword evidence="1" id="KW-0880">Kelch repeat</keyword>
<dbReference type="SUPFAM" id="SSF54695">
    <property type="entry name" value="POZ domain"/>
    <property type="match status" value="1"/>
</dbReference>
<proteinExistence type="predicted"/>
<dbReference type="PROSITE" id="PS50097">
    <property type="entry name" value="BTB"/>
    <property type="match status" value="1"/>
</dbReference>
<keyword evidence="6" id="KW-1185">Reference proteome</keyword>
<accession>A0A673W915</accession>
<dbReference type="Ensembl" id="ENSSTUT00000005495.1">
    <property type="protein sequence ID" value="ENSSTUP00000005192.1"/>
    <property type="gene ID" value="ENSSTUG00000002544.1"/>
</dbReference>
<dbReference type="InterPro" id="IPR011333">
    <property type="entry name" value="SKP1/BTB/POZ_sf"/>
</dbReference>
<keyword evidence="2" id="KW-0677">Repeat</keyword>
<dbReference type="Pfam" id="PF00651">
    <property type="entry name" value="BTB"/>
    <property type="match status" value="1"/>
</dbReference>
<dbReference type="InterPro" id="IPR017096">
    <property type="entry name" value="BTB-kelch_protein"/>
</dbReference>
<dbReference type="Gene3D" id="2.120.10.80">
    <property type="entry name" value="Kelch-type beta propeller"/>
    <property type="match status" value="2"/>
</dbReference>
<dbReference type="InterPro" id="IPR000210">
    <property type="entry name" value="BTB/POZ_dom"/>
</dbReference>
<dbReference type="InterPro" id="IPR006652">
    <property type="entry name" value="Kelch_1"/>
</dbReference>
<dbReference type="PRINTS" id="PR00501">
    <property type="entry name" value="KELCHREPEAT"/>
</dbReference>
<dbReference type="PIRSF" id="PIRSF037037">
    <property type="entry name" value="Kelch-like_protein_gigaxonin"/>
    <property type="match status" value="1"/>
</dbReference>
<evidence type="ECO:0000256" key="3">
    <source>
        <dbReference type="SAM" id="MobiDB-lite"/>
    </source>
</evidence>
<dbReference type="Pfam" id="PF24681">
    <property type="entry name" value="Kelch_KLHDC2_KLHL20_DRC7"/>
    <property type="match status" value="1"/>
</dbReference>
<organism evidence="5 6">
    <name type="scientific">Salmo trutta</name>
    <name type="common">Brown trout</name>
    <dbReference type="NCBI Taxonomy" id="8032"/>
    <lineage>
        <taxon>Eukaryota</taxon>
        <taxon>Metazoa</taxon>
        <taxon>Chordata</taxon>
        <taxon>Craniata</taxon>
        <taxon>Vertebrata</taxon>
        <taxon>Euteleostomi</taxon>
        <taxon>Actinopterygii</taxon>
        <taxon>Neopterygii</taxon>
        <taxon>Teleostei</taxon>
        <taxon>Protacanthopterygii</taxon>
        <taxon>Salmoniformes</taxon>
        <taxon>Salmonidae</taxon>
        <taxon>Salmoninae</taxon>
        <taxon>Salmo</taxon>
    </lineage>
</organism>
<dbReference type="PANTHER" id="PTHR24412">
    <property type="entry name" value="KELCH PROTEIN"/>
    <property type="match status" value="1"/>
</dbReference>
<dbReference type="SMART" id="SM00612">
    <property type="entry name" value="Kelch"/>
    <property type="match status" value="6"/>
</dbReference>
<evidence type="ECO:0000313" key="5">
    <source>
        <dbReference type="Ensembl" id="ENSSTUP00000005192.1"/>
    </source>
</evidence>
<feature type="region of interest" description="Disordered" evidence="3">
    <location>
        <begin position="215"/>
        <end position="246"/>
    </location>
</feature>
<dbReference type="SUPFAM" id="SSF117281">
    <property type="entry name" value="Kelch motif"/>
    <property type="match status" value="2"/>
</dbReference>
<feature type="compositionally biased region" description="Low complexity" evidence="3">
    <location>
        <begin position="230"/>
        <end position="241"/>
    </location>
</feature>
<feature type="domain" description="BTB" evidence="4">
    <location>
        <begin position="32"/>
        <end position="99"/>
    </location>
</feature>
<dbReference type="Pfam" id="PF01344">
    <property type="entry name" value="Kelch_1"/>
    <property type="match status" value="2"/>
</dbReference>
<reference evidence="5" key="2">
    <citation type="submission" date="2025-09" db="UniProtKB">
        <authorList>
            <consortium name="Ensembl"/>
        </authorList>
    </citation>
    <scope>IDENTIFICATION</scope>
</reference>
<evidence type="ECO:0000313" key="6">
    <source>
        <dbReference type="Proteomes" id="UP000472277"/>
    </source>
</evidence>
<evidence type="ECO:0000256" key="1">
    <source>
        <dbReference type="ARBA" id="ARBA00022441"/>
    </source>
</evidence>
<dbReference type="Proteomes" id="UP000472277">
    <property type="component" value="Chromosome 4"/>
</dbReference>
<evidence type="ECO:0000256" key="2">
    <source>
        <dbReference type="ARBA" id="ARBA00022737"/>
    </source>
</evidence>
<dbReference type="CDD" id="cd18306">
    <property type="entry name" value="BTB_POZ_NS1BP"/>
    <property type="match status" value="1"/>
</dbReference>
<protein>
    <submittedName>
        <fullName evidence="5">Influenza virus NS1A binding protein a</fullName>
    </submittedName>
</protein>
<dbReference type="PANTHER" id="PTHR24412:SF396">
    <property type="entry name" value="INFLUENZA VIRUS NS1A-BINDING PROTEIN"/>
    <property type="match status" value="1"/>
</dbReference>
<reference evidence="5" key="1">
    <citation type="submission" date="2025-08" db="UniProtKB">
        <authorList>
            <consortium name="Ensembl"/>
        </authorList>
    </citation>
    <scope>IDENTIFICATION</scope>
</reference>
<dbReference type="SMART" id="SM00225">
    <property type="entry name" value="BTB"/>
    <property type="match status" value="1"/>
</dbReference>
<dbReference type="InterPro" id="IPR015915">
    <property type="entry name" value="Kelch-typ_b-propeller"/>
</dbReference>
<sequence>MIPNGYLLFDDESLLDSTVTKMNALRKSGQFCDVRLQVCGHELMAHRAVLACCSPYLFEIFNSDIEPHGVSHVTFEDLDPEAVEILLNYAYTAQLKADKELVKDVYTAAKRLKMERVKQICGNYLLSKMESQSAISFRNFSSCMGDGRMLSKIDIYIQEHLLEVSEQEDFLKLPRLKVQTLYYSADHKLLDGALIIEEHGMFGVGAEEDHMQFVQKKPPRENSNTQRQLSSSTSGSSSPSGLAFNTPKPCRREWKYIASEKSTNNTYLCLAVLDGVLCVIFLHGRNSPQSSPSDTPCLMKSLSFEAQSEELEEHPLTSMHYARSGLGTATLHGRLIAAGGYNREECLRTVECYDPKEDRWTFTAPMRTARARFQMAVLMGQLYVMGGSNGHSDELSCGETYDPHTDTWAQVAELRTNRCNAGVCSLNNKLFVVGGSDPCGQKGLKNCDAFDPVTKTWNNCAPLNIKRHQAAVCELDGFMYVIGGAESWNCLNTVERYNPENNTWTLIAPMNVARRGAGVAVYDGKLLVVGGFDGSHALRCVEVYDPVRNAWRMLGSMTVARSNAGVAALGDVICAVGGFDGNNFLNTLEVYDPETDEWSDCPYSKKVLLPCRFCVV</sequence>
<dbReference type="GeneTree" id="ENSGT00940000155635"/>
<dbReference type="Gene3D" id="3.30.710.10">
    <property type="entry name" value="Potassium Channel Kv1.1, Chain A"/>
    <property type="match status" value="1"/>
</dbReference>